<evidence type="ECO:0008006" key="4">
    <source>
        <dbReference type="Google" id="ProtNLM"/>
    </source>
</evidence>
<dbReference type="CDD" id="cd12809">
    <property type="entry name" value="Esterase_713_like-2"/>
    <property type="match status" value="1"/>
</dbReference>
<organism evidence="2 3">
    <name type="scientific">Adineta ricciae</name>
    <name type="common">Rotifer</name>
    <dbReference type="NCBI Taxonomy" id="249248"/>
    <lineage>
        <taxon>Eukaryota</taxon>
        <taxon>Metazoa</taxon>
        <taxon>Spiralia</taxon>
        <taxon>Gnathifera</taxon>
        <taxon>Rotifera</taxon>
        <taxon>Eurotatoria</taxon>
        <taxon>Bdelloidea</taxon>
        <taxon>Adinetida</taxon>
        <taxon>Adinetidae</taxon>
        <taxon>Adineta</taxon>
    </lineage>
</organism>
<comment type="caution">
    <text evidence="2">The sequence shown here is derived from an EMBL/GenBank/DDBJ whole genome shotgun (WGS) entry which is preliminary data.</text>
</comment>
<accession>A0A813YWU1</accession>
<dbReference type="PANTHER" id="PTHR43194">
    <property type="entry name" value="HYDROLASE ALPHA/BETA FOLD FAMILY"/>
    <property type="match status" value="1"/>
</dbReference>
<evidence type="ECO:0000256" key="1">
    <source>
        <dbReference type="SAM" id="SignalP"/>
    </source>
</evidence>
<dbReference type="InterPro" id="IPR029058">
    <property type="entry name" value="AB_hydrolase_fold"/>
</dbReference>
<feature type="chain" id="PRO_5032280534" description="AB hydrolase-1 domain-containing protein" evidence="1">
    <location>
        <begin position="19"/>
        <end position="378"/>
    </location>
</feature>
<proteinExistence type="predicted"/>
<reference evidence="2" key="1">
    <citation type="submission" date="2021-02" db="EMBL/GenBank/DDBJ databases">
        <authorList>
            <person name="Nowell W R."/>
        </authorList>
    </citation>
    <scope>NUCLEOTIDE SEQUENCE</scope>
</reference>
<evidence type="ECO:0000313" key="3">
    <source>
        <dbReference type="Proteomes" id="UP000663852"/>
    </source>
</evidence>
<feature type="signal peptide" evidence="1">
    <location>
        <begin position="1"/>
        <end position="18"/>
    </location>
</feature>
<dbReference type="SUPFAM" id="SSF53474">
    <property type="entry name" value="alpha/beta-Hydrolases"/>
    <property type="match status" value="1"/>
</dbReference>
<evidence type="ECO:0000313" key="2">
    <source>
        <dbReference type="EMBL" id="CAF0890235.1"/>
    </source>
</evidence>
<keyword evidence="1" id="KW-0732">Signal</keyword>
<dbReference type="Proteomes" id="UP000663852">
    <property type="component" value="Unassembled WGS sequence"/>
</dbReference>
<dbReference type="PANTHER" id="PTHR43194:SF4">
    <property type="entry name" value="AB HYDROLASE-1 DOMAIN-CONTAINING PROTEIN"/>
    <property type="match status" value="1"/>
</dbReference>
<dbReference type="EMBL" id="CAJNOJ010000030">
    <property type="protein sequence ID" value="CAF0890235.1"/>
    <property type="molecule type" value="Genomic_DNA"/>
</dbReference>
<gene>
    <name evidence="2" type="ORF">EDS130_LOCUS9246</name>
</gene>
<dbReference type="InterPro" id="IPR050228">
    <property type="entry name" value="Carboxylesterase_BioH"/>
</dbReference>
<dbReference type="Gene3D" id="3.40.50.1820">
    <property type="entry name" value="alpha/beta hydrolase"/>
    <property type="match status" value="1"/>
</dbReference>
<name>A0A813YWU1_ADIRI</name>
<dbReference type="OrthoDB" id="9978720at2759"/>
<sequence>MMLRPAIILVLTLSYVGASDNEGCTRNVHPIDRKYFYIGGEYVFDMATNRSLMSGQMYVEHLSPSYGIQQPYPLVLIHGKGMTGTNWLNTPDDRPGWAMYFLEQGYEIYIVDQPARGRSTWLLNDMIEVNMFSAEMIEERFTACSFYKQWPQASVHTQWPGDNNLTKGRMGDPIFDAFYASTVQFIVNETITQTLIQKAGAALLDKIGSAILLTHSQSGSFGWVIADARPHLVKAIVAIEPKGPPFQEAVFSNKSARSWGIADIPLTYEPAISSSIDLLTKEVLSTHDNLTSCILQNEPIHTLIDLIDIPVLIETSQASYHATYDHCTVEFLRQAGVHVDFIRLEELGIYGNGHMQMMEKNNLQIAEVLHQWIRKTVH</sequence>
<dbReference type="AlphaFoldDB" id="A0A813YWU1"/>
<protein>
    <recommendedName>
        <fullName evidence="4">AB hydrolase-1 domain-containing protein</fullName>
    </recommendedName>
</protein>